<reference evidence="6 7" key="1">
    <citation type="submission" date="2022-01" db="EMBL/GenBank/DDBJ databases">
        <title>Paraglaciecola sp. G1-23.</title>
        <authorList>
            <person name="Jin M.S."/>
            <person name="Han D.M."/>
            <person name="Kim H.M."/>
            <person name="Jeon C.O."/>
        </authorList>
    </citation>
    <scope>NUCLEOTIDE SEQUENCE [LARGE SCALE GENOMIC DNA]</scope>
    <source>
        <strain evidence="6 7">G1-23</strain>
    </source>
</reference>
<dbReference type="Pfam" id="PF01152">
    <property type="entry name" value="Bac_globin"/>
    <property type="match status" value="1"/>
</dbReference>
<organism evidence="6 7">
    <name type="scientific">Paraglaciecola algarum</name>
    <dbReference type="NCBI Taxonomy" id="3050085"/>
    <lineage>
        <taxon>Bacteria</taxon>
        <taxon>Pseudomonadati</taxon>
        <taxon>Pseudomonadota</taxon>
        <taxon>Gammaproteobacteria</taxon>
        <taxon>Alteromonadales</taxon>
        <taxon>Alteromonadaceae</taxon>
        <taxon>Paraglaciecola</taxon>
    </lineage>
</organism>
<dbReference type="SUPFAM" id="SSF46458">
    <property type="entry name" value="Globin-like"/>
    <property type="match status" value="1"/>
</dbReference>
<evidence type="ECO:0000313" key="7">
    <source>
        <dbReference type="Proteomes" id="UP001521137"/>
    </source>
</evidence>
<dbReference type="PROSITE" id="PS51257">
    <property type="entry name" value="PROKAR_LIPOPROTEIN"/>
    <property type="match status" value="1"/>
</dbReference>
<accession>A0ABS9DBN3</accession>
<proteinExistence type="predicted"/>
<keyword evidence="2" id="KW-0349">Heme</keyword>
<evidence type="ECO:0000256" key="5">
    <source>
        <dbReference type="SAM" id="SignalP"/>
    </source>
</evidence>
<evidence type="ECO:0000256" key="4">
    <source>
        <dbReference type="ARBA" id="ARBA00023004"/>
    </source>
</evidence>
<dbReference type="InterPro" id="IPR001486">
    <property type="entry name" value="Hemoglobin_trunc"/>
</dbReference>
<comment type="caution">
    <text evidence="6">The sequence shown here is derived from an EMBL/GenBank/DDBJ whole genome shotgun (WGS) entry which is preliminary data.</text>
</comment>
<dbReference type="Proteomes" id="UP001521137">
    <property type="component" value="Unassembled WGS sequence"/>
</dbReference>
<evidence type="ECO:0000256" key="3">
    <source>
        <dbReference type="ARBA" id="ARBA00022723"/>
    </source>
</evidence>
<evidence type="ECO:0000256" key="2">
    <source>
        <dbReference type="ARBA" id="ARBA00022617"/>
    </source>
</evidence>
<dbReference type="InterPro" id="IPR012292">
    <property type="entry name" value="Globin/Proto"/>
</dbReference>
<keyword evidence="7" id="KW-1185">Reference proteome</keyword>
<keyword evidence="5" id="KW-0732">Signal</keyword>
<evidence type="ECO:0000313" key="6">
    <source>
        <dbReference type="EMBL" id="MCF2949209.1"/>
    </source>
</evidence>
<gene>
    <name evidence="6" type="ORF">L0668_13900</name>
</gene>
<protein>
    <submittedName>
        <fullName evidence="6">Group 1 truncated hemoglobin</fullName>
    </submittedName>
</protein>
<dbReference type="InterPro" id="IPR009050">
    <property type="entry name" value="Globin-like_sf"/>
</dbReference>
<feature type="signal peptide" evidence="5">
    <location>
        <begin position="1"/>
        <end position="20"/>
    </location>
</feature>
<name>A0ABS9DBN3_9ALTE</name>
<feature type="chain" id="PRO_5046584017" evidence="5">
    <location>
        <begin position="21"/>
        <end position="136"/>
    </location>
</feature>
<dbReference type="RefSeq" id="WP_235313308.1">
    <property type="nucleotide sequence ID" value="NZ_JAKGAS010000007.1"/>
</dbReference>
<keyword evidence="4" id="KW-0408">Iron</keyword>
<evidence type="ECO:0000256" key="1">
    <source>
        <dbReference type="ARBA" id="ARBA00022448"/>
    </source>
</evidence>
<dbReference type="Gene3D" id="1.10.490.10">
    <property type="entry name" value="Globins"/>
    <property type="match status" value="1"/>
</dbReference>
<dbReference type="EMBL" id="JAKGAS010000007">
    <property type="protein sequence ID" value="MCF2949209.1"/>
    <property type="molecule type" value="Genomic_DNA"/>
</dbReference>
<sequence length="136" mass="15524">MKKTLILLILVLAGCASTHSSIYQQMGGQEKVVEVVENFITEIEYDSRMFEYFKDSDVDRFHQKLIEHLCYLTGGPCKYTGDEMRQVHAGMNINEADFNHGVDLFINAMEKANISHPIQNKILAVLAPTRKDIIYL</sequence>
<dbReference type="CDD" id="cd00454">
    <property type="entry name" value="TrHb1_N"/>
    <property type="match status" value="1"/>
</dbReference>
<keyword evidence="1" id="KW-0813">Transport</keyword>
<keyword evidence="3" id="KW-0479">Metal-binding</keyword>